<organism evidence="3 4">
    <name type="scientific">Syntrophorhabdus aromaticivorans</name>
    <dbReference type="NCBI Taxonomy" id="328301"/>
    <lineage>
        <taxon>Bacteria</taxon>
        <taxon>Pseudomonadati</taxon>
        <taxon>Thermodesulfobacteriota</taxon>
        <taxon>Syntrophorhabdia</taxon>
        <taxon>Syntrophorhabdales</taxon>
        <taxon>Syntrophorhabdaceae</taxon>
        <taxon>Syntrophorhabdus</taxon>
    </lineage>
</organism>
<keyword evidence="2" id="KW-0812">Transmembrane</keyword>
<reference evidence="3" key="2">
    <citation type="submission" date="2020-01" db="EMBL/GenBank/DDBJ databases">
        <authorList>
            <person name="Campanaro S."/>
        </authorList>
    </citation>
    <scope>NUCLEOTIDE SEQUENCE</scope>
    <source>
        <strain evidence="3">AS06rmzACSIP_7</strain>
    </source>
</reference>
<evidence type="ECO:0000313" key="3">
    <source>
        <dbReference type="EMBL" id="NLW34440.1"/>
    </source>
</evidence>
<comment type="caution">
    <text evidence="3">The sequence shown here is derived from an EMBL/GenBank/DDBJ whole genome shotgun (WGS) entry which is preliminary data.</text>
</comment>
<feature type="compositionally biased region" description="Basic residues" evidence="1">
    <location>
        <begin position="1"/>
        <end position="10"/>
    </location>
</feature>
<proteinExistence type="predicted"/>
<feature type="region of interest" description="Disordered" evidence="1">
    <location>
        <begin position="1"/>
        <end position="21"/>
    </location>
</feature>
<dbReference type="AlphaFoldDB" id="A0A971M2H3"/>
<protein>
    <submittedName>
        <fullName evidence="3">Uncharacterized protein</fullName>
    </submittedName>
</protein>
<name>A0A971M2H3_9BACT</name>
<evidence type="ECO:0000313" key="4">
    <source>
        <dbReference type="Proteomes" id="UP000777265"/>
    </source>
</evidence>
<reference evidence="3" key="1">
    <citation type="journal article" date="2020" name="Biotechnol. Biofuels">
        <title>New insights from the biogas microbiome by comprehensive genome-resolved metagenomics of nearly 1600 species originating from multiple anaerobic digesters.</title>
        <authorList>
            <person name="Campanaro S."/>
            <person name="Treu L."/>
            <person name="Rodriguez-R L.M."/>
            <person name="Kovalovszki A."/>
            <person name="Ziels R.M."/>
            <person name="Maus I."/>
            <person name="Zhu X."/>
            <person name="Kougias P.G."/>
            <person name="Basile A."/>
            <person name="Luo G."/>
            <person name="Schluter A."/>
            <person name="Konstantinidis K.T."/>
            <person name="Angelidaki I."/>
        </authorList>
    </citation>
    <scope>NUCLEOTIDE SEQUENCE</scope>
    <source>
        <strain evidence="3">AS06rmzACSIP_7</strain>
    </source>
</reference>
<evidence type="ECO:0000256" key="1">
    <source>
        <dbReference type="SAM" id="MobiDB-lite"/>
    </source>
</evidence>
<dbReference type="Proteomes" id="UP000777265">
    <property type="component" value="Unassembled WGS sequence"/>
</dbReference>
<evidence type="ECO:0000256" key="2">
    <source>
        <dbReference type="SAM" id="Phobius"/>
    </source>
</evidence>
<accession>A0A971M2H3</accession>
<feature type="transmembrane region" description="Helical" evidence="2">
    <location>
        <begin position="28"/>
        <end position="47"/>
    </location>
</feature>
<dbReference type="EMBL" id="JAAYEE010000052">
    <property type="protein sequence ID" value="NLW34440.1"/>
    <property type="molecule type" value="Genomic_DNA"/>
</dbReference>
<keyword evidence="2" id="KW-1133">Transmembrane helix</keyword>
<keyword evidence="2" id="KW-0472">Membrane</keyword>
<gene>
    <name evidence="3" type="ORF">GXY80_03005</name>
</gene>
<sequence>MKKKGARKKQATVPPGQKRPRMERSHRFLFVWTPIIVTSLLLFYGFVLDPPRPVGSPIKGVIGVTDRPRSGEPIRKLCPVDLEGGGMVWADCGGTGFLEKGREVLVQETRTLIFKRKDYSVVRTLDRE</sequence>